<keyword evidence="3" id="KW-1185">Reference proteome</keyword>
<feature type="region of interest" description="Disordered" evidence="1">
    <location>
        <begin position="65"/>
        <end position="89"/>
    </location>
</feature>
<gene>
    <name evidence="2" type="primary">tgmA</name>
    <name evidence="2" type="ORF">ACFO8L_12825</name>
</gene>
<name>A0ABV9EBP1_9ACTN</name>
<sequence>MGSLMTQPWGLSRSTEHLPAAPPPYETTSFDPETQLTRFYDAQGAIVDMGKDGTSRTFVTVTVSKGGGGDGSGGAAQVADDSNNDTATD</sequence>
<evidence type="ECO:0000313" key="3">
    <source>
        <dbReference type="Proteomes" id="UP001595891"/>
    </source>
</evidence>
<feature type="region of interest" description="Disordered" evidence="1">
    <location>
        <begin position="1"/>
        <end position="32"/>
    </location>
</feature>
<protein>
    <submittedName>
        <fullName evidence="2">ATP-grasp-modified RiPP</fullName>
    </submittedName>
</protein>
<dbReference type="EMBL" id="JBHSFN010000006">
    <property type="protein sequence ID" value="MFC4586967.1"/>
    <property type="molecule type" value="Genomic_DNA"/>
</dbReference>
<dbReference type="Proteomes" id="UP001595891">
    <property type="component" value="Unassembled WGS sequence"/>
</dbReference>
<evidence type="ECO:0000256" key="1">
    <source>
        <dbReference type="SAM" id="MobiDB-lite"/>
    </source>
</evidence>
<dbReference type="InterPro" id="IPR025843">
    <property type="entry name" value="Actino_peptide"/>
</dbReference>
<comment type="caution">
    <text evidence="2">The sequence shown here is derived from an EMBL/GenBank/DDBJ whole genome shotgun (WGS) entry which is preliminary data.</text>
</comment>
<evidence type="ECO:0000313" key="2">
    <source>
        <dbReference type="EMBL" id="MFC4586967.1"/>
    </source>
</evidence>
<dbReference type="NCBIfam" id="TIGR04186">
    <property type="entry name" value="GRASP_targ"/>
    <property type="match status" value="1"/>
</dbReference>
<dbReference type="Pfam" id="PF14408">
    <property type="entry name" value="Actino_peptide"/>
    <property type="match status" value="1"/>
</dbReference>
<dbReference type="RefSeq" id="WP_262848890.1">
    <property type="nucleotide sequence ID" value="NZ_JANZYP010000079.1"/>
</dbReference>
<organism evidence="2 3">
    <name type="scientific">Sphaerisporangium corydalis</name>
    <dbReference type="NCBI Taxonomy" id="1441875"/>
    <lineage>
        <taxon>Bacteria</taxon>
        <taxon>Bacillati</taxon>
        <taxon>Actinomycetota</taxon>
        <taxon>Actinomycetes</taxon>
        <taxon>Streptosporangiales</taxon>
        <taxon>Streptosporangiaceae</taxon>
        <taxon>Sphaerisporangium</taxon>
    </lineage>
</organism>
<dbReference type="InterPro" id="IPR026496">
    <property type="entry name" value="GRASP_targ"/>
</dbReference>
<feature type="compositionally biased region" description="Gly residues" evidence="1">
    <location>
        <begin position="65"/>
        <end position="74"/>
    </location>
</feature>
<reference evidence="3" key="1">
    <citation type="journal article" date="2019" name="Int. J. Syst. Evol. Microbiol.">
        <title>The Global Catalogue of Microorganisms (GCM) 10K type strain sequencing project: providing services to taxonomists for standard genome sequencing and annotation.</title>
        <authorList>
            <consortium name="The Broad Institute Genomics Platform"/>
            <consortium name="The Broad Institute Genome Sequencing Center for Infectious Disease"/>
            <person name="Wu L."/>
            <person name="Ma J."/>
        </authorList>
    </citation>
    <scope>NUCLEOTIDE SEQUENCE [LARGE SCALE GENOMIC DNA]</scope>
    <source>
        <strain evidence="3">CCUG 49560</strain>
    </source>
</reference>
<accession>A0ABV9EBP1</accession>
<proteinExistence type="predicted"/>